<evidence type="ECO:0008006" key="4">
    <source>
        <dbReference type="Google" id="ProtNLM"/>
    </source>
</evidence>
<dbReference type="InterPro" id="IPR046350">
    <property type="entry name" value="Cystatin_sf"/>
</dbReference>
<comment type="caution">
    <text evidence="2">The sequence shown here is derived from an EMBL/GenBank/DDBJ whole genome shotgun (WGS) entry which is preliminary data.</text>
</comment>
<evidence type="ECO:0000313" key="3">
    <source>
        <dbReference type="Proteomes" id="UP001152523"/>
    </source>
</evidence>
<keyword evidence="1" id="KW-0812">Transmembrane</keyword>
<name>A0AAV0F219_9ASTE</name>
<dbReference type="SUPFAM" id="SSF54403">
    <property type="entry name" value="Cystatin/monellin"/>
    <property type="match status" value="1"/>
</dbReference>
<keyword evidence="1" id="KW-1133">Transmembrane helix</keyword>
<dbReference type="InterPro" id="IPR006462">
    <property type="entry name" value="MS5"/>
</dbReference>
<reference evidence="2" key="1">
    <citation type="submission" date="2022-07" db="EMBL/GenBank/DDBJ databases">
        <authorList>
            <person name="Macas J."/>
            <person name="Novak P."/>
            <person name="Neumann P."/>
        </authorList>
    </citation>
    <scope>NUCLEOTIDE SEQUENCE</scope>
</reference>
<dbReference type="PANTHER" id="PTHR31260">
    <property type="entry name" value="CYSTATIN/MONELLIN SUPERFAMILY PROTEIN"/>
    <property type="match status" value="1"/>
</dbReference>
<evidence type="ECO:0000313" key="2">
    <source>
        <dbReference type="EMBL" id="CAH9129518.1"/>
    </source>
</evidence>
<protein>
    <recommendedName>
        <fullName evidence="4">Cystatin domain-containing protein</fullName>
    </recommendedName>
</protein>
<dbReference type="Proteomes" id="UP001152523">
    <property type="component" value="Unassembled WGS sequence"/>
</dbReference>
<keyword evidence="3" id="KW-1185">Reference proteome</keyword>
<dbReference type="AlphaFoldDB" id="A0AAV0F219"/>
<feature type="transmembrane region" description="Helical" evidence="1">
    <location>
        <begin position="274"/>
        <end position="292"/>
    </location>
</feature>
<gene>
    <name evidence="2" type="ORF">CEPIT_LOCUS29915</name>
</gene>
<dbReference type="EMBL" id="CAMAPF010000956">
    <property type="protein sequence ID" value="CAH9129518.1"/>
    <property type="molecule type" value="Genomic_DNA"/>
</dbReference>
<dbReference type="PANTHER" id="PTHR31260:SF28">
    <property type="entry name" value="CYSTATIN DOMAIN PROTEIN"/>
    <property type="match status" value="1"/>
</dbReference>
<dbReference type="Gene3D" id="3.10.450.10">
    <property type="match status" value="1"/>
</dbReference>
<keyword evidence="1" id="KW-0472">Membrane</keyword>
<proteinExistence type="predicted"/>
<organism evidence="2 3">
    <name type="scientific">Cuscuta epithymum</name>
    <dbReference type="NCBI Taxonomy" id="186058"/>
    <lineage>
        <taxon>Eukaryota</taxon>
        <taxon>Viridiplantae</taxon>
        <taxon>Streptophyta</taxon>
        <taxon>Embryophyta</taxon>
        <taxon>Tracheophyta</taxon>
        <taxon>Spermatophyta</taxon>
        <taxon>Magnoliopsida</taxon>
        <taxon>eudicotyledons</taxon>
        <taxon>Gunneridae</taxon>
        <taxon>Pentapetalae</taxon>
        <taxon>asterids</taxon>
        <taxon>lamiids</taxon>
        <taxon>Solanales</taxon>
        <taxon>Convolvulaceae</taxon>
        <taxon>Cuscuteae</taxon>
        <taxon>Cuscuta</taxon>
        <taxon>Cuscuta subgen. Cuscuta</taxon>
    </lineage>
</organism>
<accession>A0AAV0F219</accession>
<evidence type="ECO:0000256" key="1">
    <source>
        <dbReference type="SAM" id="Phobius"/>
    </source>
</evidence>
<sequence>MAAISETKPEKKPELDHDVTQKIENLDSIGQDTNTGLEYESLSDSDGEFGGYLDLSPRDLESEETVELCKLALSHYLEKHVGEAYEFVRVESGRMWFSVVTFYELRFYAKNLRANSNLHTFEASAHTYYWDKPEEKSVQNCVLLKWAWQGIAARHIPGMPESSIDILNNKEAAKLVELSKFALSDYQNNHPEESYEFEKVLKAKYRIYCGVEYNILFQAKCVWTEDRATFQAFVINYVQASQVEDCELVLKKGVSTTQNKAVDVRTTQIKAVDVHMSTYFLLSLLLIIYFVLSTW</sequence>